<evidence type="ECO:0000313" key="2">
    <source>
        <dbReference type="Proteomes" id="UP001153331"/>
    </source>
</evidence>
<sequence length="126" mass="13862">MFLTRVQVKHLGKFDTVCVDLSCGPWSSAKEGKQRIQQGALHGTVRPASVVLYGARTDAVKGQRAKAKDLWLFETVRDILCVEHWTTEKSHLCLIRLMAPVNVAGSERGTVSMNPHPTGLVAAPRK</sequence>
<protein>
    <submittedName>
        <fullName evidence="1">Uncharacterized protein</fullName>
    </submittedName>
</protein>
<accession>A0ACC2IMA4</accession>
<dbReference type="EMBL" id="JAPHNI010000103">
    <property type="protein sequence ID" value="KAJ8116237.1"/>
    <property type="molecule type" value="Genomic_DNA"/>
</dbReference>
<dbReference type="Proteomes" id="UP001153331">
    <property type="component" value="Unassembled WGS sequence"/>
</dbReference>
<name>A0ACC2IMA4_9PLEO</name>
<keyword evidence="2" id="KW-1185">Reference proteome</keyword>
<evidence type="ECO:0000313" key="1">
    <source>
        <dbReference type="EMBL" id="KAJ8116237.1"/>
    </source>
</evidence>
<comment type="caution">
    <text evidence="1">The sequence shown here is derived from an EMBL/GenBank/DDBJ whole genome shotgun (WGS) entry which is preliminary data.</text>
</comment>
<gene>
    <name evidence="1" type="ORF">OPT61_g2296</name>
</gene>
<proteinExistence type="predicted"/>
<organism evidence="1 2">
    <name type="scientific">Boeremia exigua</name>
    <dbReference type="NCBI Taxonomy" id="749465"/>
    <lineage>
        <taxon>Eukaryota</taxon>
        <taxon>Fungi</taxon>
        <taxon>Dikarya</taxon>
        <taxon>Ascomycota</taxon>
        <taxon>Pezizomycotina</taxon>
        <taxon>Dothideomycetes</taxon>
        <taxon>Pleosporomycetidae</taxon>
        <taxon>Pleosporales</taxon>
        <taxon>Pleosporineae</taxon>
        <taxon>Didymellaceae</taxon>
        <taxon>Boeremia</taxon>
    </lineage>
</organism>
<reference evidence="1" key="1">
    <citation type="submission" date="2022-11" db="EMBL/GenBank/DDBJ databases">
        <title>Genome Sequence of Boeremia exigua.</title>
        <authorList>
            <person name="Buettner E."/>
        </authorList>
    </citation>
    <scope>NUCLEOTIDE SEQUENCE</scope>
    <source>
        <strain evidence="1">CU02</strain>
    </source>
</reference>